<evidence type="ECO:0000313" key="1">
    <source>
        <dbReference type="EMBL" id="APX88504.1"/>
    </source>
</evidence>
<dbReference type="STRING" id="1267768.BV394_01155"/>
<organism evidence="1 2">
    <name type="scientific">Brevirhabdus pacifica</name>
    <dbReference type="NCBI Taxonomy" id="1267768"/>
    <lineage>
        <taxon>Bacteria</taxon>
        <taxon>Pseudomonadati</taxon>
        <taxon>Pseudomonadota</taxon>
        <taxon>Alphaproteobacteria</taxon>
        <taxon>Rhodobacterales</taxon>
        <taxon>Paracoccaceae</taxon>
        <taxon>Brevirhabdus</taxon>
    </lineage>
</organism>
<dbReference type="InterPro" id="IPR002060">
    <property type="entry name" value="Squ/phyt_synthse"/>
</dbReference>
<dbReference type="OrthoDB" id="9814909at2"/>
<keyword evidence="2" id="KW-1185">Reference proteome</keyword>
<evidence type="ECO:0000313" key="2">
    <source>
        <dbReference type="Proteomes" id="UP000187266"/>
    </source>
</evidence>
<dbReference type="RefSeq" id="WP_076978529.1">
    <property type="nucleotide sequence ID" value="NZ_CP019124.1"/>
</dbReference>
<reference evidence="1 2" key="1">
    <citation type="submission" date="2017-01" db="EMBL/GenBank/DDBJ databases">
        <title>Genomic analysis of Xuhuaishuia manganoxidans DY6-4.</title>
        <authorList>
            <person name="Wang X."/>
        </authorList>
    </citation>
    <scope>NUCLEOTIDE SEQUENCE [LARGE SCALE GENOMIC DNA]</scope>
    <source>
        <strain evidence="1 2">DY6-4</strain>
    </source>
</reference>
<gene>
    <name evidence="1" type="ORF">BV394_01155</name>
</gene>
<proteinExistence type="predicted"/>
<accession>A0A1U7DET3</accession>
<dbReference type="Pfam" id="PF00494">
    <property type="entry name" value="SQS_PSY"/>
    <property type="match status" value="1"/>
</dbReference>
<dbReference type="SUPFAM" id="SSF48576">
    <property type="entry name" value="Terpenoid synthases"/>
    <property type="match status" value="1"/>
</dbReference>
<sequence length="274" mass="29100">MTTGAAGSGGLGVGDANGLEASAELVQRADPDRFLAAMAASPSARAVLFPLYAFNVEISRAPWVTQEPLIAEMRLQWWRDALEGVYGGQPSRVLGVAAPLSGLLAGQDWARPLTEAMIDARRWDIAGEGFAEEGALWSHLDRTSGHLMWLSARLLGADAAAEPVVRDLGAAAGLAAWLRSVPDWLARGRSPLPDLSPSAVSALAGEGLEKLRKARRQRVRLRGPAGAAMLAAWRAGPTLSAARRDPETVATGLVETSEFRRRGALLLRAATGRW</sequence>
<accession>A0A2M9DGW2</accession>
<name>A0A1U7DET3_9RHOB</name>
<dbReference type="Proteomes" id="UP000187266">
    <property type="component" value="Chromosome"/>
</dbReference>
<dbReference type="InterPro" id="IPR008949">
    <property type="entry name" value="Isoprenoid_synthase_dom_sf"/>
</dbReference>
<dbReference type="AlphaFoldDB" id="A0A1U7DET3"/>
<dbReference type="Gene3D" id="1.10.600.10">
    <property type="entry name" value="Farnesyl Diphosphate Synthase"/>
    <property type="match status" value="1"/>
</dbReference>
<protein>
    <submittedName>
        <fullName evidence="1">Uncharacterized protein</fullName>
    </submittedName>
</protein>
<dbReference type="EMBL" id="CP019124">
    <property type="protein sequence ID" value="APX88504.1"/>
    <property type="molecule type" value="Genomic_DNA"/>
</dbReference>